<dbReference type="PANTHER" id="PTHR13847">
    <property type="entry name" value="SARCOSINE DEHYDROGENASE-RELATED"/>
    <property type="match status" value="1"/>
</dbReference>
<dbReference type="PANTHER" id="PTHR13847:SF285">
    <property type="entry name" value="FAD DEPENDENT OXIDOREDUCTASE DOMAIN-CONTAINING PROTEIN"/>
    <property type="match status" value="1"/>
</dbReference>
<dbReference type="OrthoDB" id="9805852at2"/>
<protein>
    <submittedName>
        <fullName evidence="2">Glycine/D-amino acid oxidase</fullName>
    </submittedName>
</protein>
<dbReference type="InterPro" id="IPR036188">
    <property type="entry name" value="FAD/NAD-bd_sf"/>
</dbReference>
<accession>A0A1G7ZXC6</accession>
<sequence>MTTYRNGEISHWARTTPRPSLRTAAALPDEVDLVVVGGGLTGLWLAYYALVDDPTLRVLVVGAERVGYGGSGRNGGWLSPLLPGNRAVYARTRGIDAVRSFQREMLGAIDETLAVVEREGIDAGAVRGGQLRVATTPAGLARLEADRAGHLRFGYEPDDAVMLDAAATRARIAVDGALGGMLMPSTARVQPAALVAGLAAAVEARGGTIVEGVRAEAVESGVVRTSHGPVRTRHAIACTEAYSGPLVGERALIPVNSSIIVTTPLSDEDWARIGWDARECLGDAAHTFIYAQRTDDGRIAIGGRGSPYAFGSGLPGDGAMPTAVIRQLHGRLRSMFPGIRMPVAHAWRGVIGVTRDWCARVHVDGATGIGHAYGYAGHGVTATNLAARTLLDRIRGRSTALTALPWNDHDSGTWEPEPIRFVGVHAMYRMFGVADAWEERTGAADTALVAKVGARLAGLAE</sequence>
<dbReference type="EMBL" id="LT629695">
    <property type="protein sequence ID" value="SDH13359.1"/>
    <property type="molecule type" value="Genomic_DNA"/>
</dbReference>
<dbReference type="Pfam" id="PF01266">
    <property type="entry name" value="DAO"/>
    <property type="match status" value="1"/>
</dbReference>
<feature type="domain" description="FAD dependent oxidoreductase" evidence="1">
    <location>
        <begin position="32"/>
        <end position="392"/>
    </location>
</feature>
<dbReference type="Gene3D" id="3.50.50.60">
    <property type="entry name" value="FAD/NAD(P)-binding domain"/>
    <property type="match status" value="1"/>
</dbReference>
<dbReference type="Gene3D" id="3.30.9.10">
    <property type="entry name" value="D-Amino Acid Oxidase, subunit A, domain 2"/>
    <property type="match status" value="1"/>
</dbReference>
<keyword evidence="3" id="KW-1185">Reference proteome</keyword>
<evidence type="ECO:0000259" key="1">
    <source>
        <dbReference type="Pfam" id="PF01266"/>
    </source>
</evidence>
<dbReference type="Proteomes" id="UP000198822">
    <property type="component" value="Chromosome I"/>
</dbReference>
<evidence type="ECO:0000313" key="3">
    <source>
        <dbReference type="Proteomes" id="UP000198822"/>
    </source>
</evidence>
<organism evidence="2 3">
    <name type="scientific">Agrococcus jejuensis</name>
    <dbReference type="NCBI Taxonomy" id="399736"/>
    <lineage>
        <taxon>Bacteria</taxon>
        <taxon>Bacillati</taxon>
        <taxon>Actinomycetota</taxon>
        <taxon>Actinomycetes</taxon>
        <taxon>Micrococcales</taxon>
        <taxon>Microbacteriaceae</taxon>
        <taxon>Agrococcus</taxon>
    </lineage>
</organism>
<dbReference type="AlphaFoldDB" id="A0A1G7ZXC6"/>
<gene>
    <name evidence="2" type="ORF">SAMN04489720_0156</name>
</gene>
<dbReference type="STRING" id="399736.SAMN04489720_0156"/>
<dbReference type="InterPro" id="IPR006076">
    <property type="entry name" value="FAD-dep_OxRdtase"/>
</dbReference>
<proteinExistence type="predicted"/>
<evidence type="ECO:0000313" key="2">
    <source>
        <dbReference type="EMBL" id="SDH13359.1"/>
    </source>
</evidence>
<name>A0A1G7ZXC6_9MICO</name>
<dbReference type="SUPFAM" id="SSF51905">
    <property type="entry name" value="FAD/NAD(P)-binding domain"/>
    <property type="match status" value="1"/>
</dbReference>
<dbReference type="GO" id="GO:0005737">
    <property type="term" value="C:cytoplasm"/>
    <property type="evidence" value="ECO:0007669"/>
    <property type="project" value="TreeGrafter"/>
</dbReference>
<reference evidence="3" key="1">
    <citation type="submission" date="2016-10" db="EMBL/GenBank/DDBJ databases">
        <authorList>
            <person name="Varghese N."/>
            <person name="Submissions S."/>
        </authorList>
    </citation>
    <scope>NUCLEOTIDE SEQUENCE [LARGE SCALE GENOMIC DNA]</scope>
    <source>
        <strain evidence="3">DSM 22002</strain>
    </source>
</reference>
<dbReference type="RefSeq" id="WP_092501584.1">
    <property type="nucleotide sequence ID" value="NZ_LT629695.1"/>
</dbReference>